<dbReference type="Pfam" id="PF18029">
    <property type="entry name" value="Glyoxalase_6"/>
    <property type="match status" value="1"/>
</dbReference>
<dbReference type="PROSITE" id="PS51819">
    <property type="entry name" value="VOC"/>
    <property type="match status" value="1"/>
</dbReference>
<keyword evidence="3" id="KW-1185">Reference proteome</keyword>
<accession>A0A839V9I9</accession>
<dbReference type="Gene3D" id="3.10.180.10">
    <property type="entry name" value="2,3-Dihydroxybiphenyl 1,2-Dioxygenase, domain 1"/>
    <property type="match status" value="1"/>
</dbReference>
<dbReference type="SUPFAM" id="SSF54593">
    <property type="entry name" value="Glyoxalase/Bleomycin resistance protein/Dihydroxybiphenyl dioxygenase"/>
    <property type="match status" value="1"/>
</dbReference>
<dbReference type="RefSeq" id="WP_183325513.1">
    <property type="nucleotide sequence ID" value="NZ_JACHXP010000008.1"/>
</dbReference>
<dbReference type="InterPro" id="IPR029068">
    <property type="entry name" value="Glyas_Bleomycin-R_OHBP_Dase"/>
</dbReference>
<evidence type="ECO:0000313" key="2">
    <source>
        <dbReference type="EMBL" id="MBB3190718.1"/>
    </source>
</evidence>
<organism evidence="2 3">
    <name type="scientific">Halomonas cerina</name>
    <dbReference type="NCBI Taxonomy" id="447424"/>
    <lineage>
        <taxon>Bacteria</taxon>
        <taxon>Pseudomonadati</taxon>
        <taxon>Pseudomonadota</taxon>
        <taxon>Gammaproteobacteria</taxon>
        <taxon>Oceanospirillales</taxon>
        <taxon>Halomonadaceae</taxon>
        <taxon>Halomonas</taxon>
    </lineage>
</organism>
<dbReference type="InterPro" id="IPR041581">
    <property type="entry name" value="Glyoxalase_6"/>
</dbReference>
<sequence>MKILVNIDVPELAPAIAFYCAAFGLVLNRVLDDDVAELAGGESTIYLLENDRGSRCVKEPMAYRDYARHWTPVHIDFVVEDIEQAAARVLGCGAVQESEGIAWRGSKCITFSDPFGHGFCLIEFIGDGYRDGSA</sequence>
<evidence type="ECO:0000259" key="1">
    <source>
        <dbReference type="PROSITE" id="PS51819"/>
    </source>
</evidence>
<gene>
    <name evidence="2" type="ORF">FHR94_001952</name>
</gene>
<protein>
    <submittedName>
        <fullName evidence="2">Putative enzyme related to lactoylglutathione lyase</fullName>
    </submittedName>
</protein>
<dbReference type="Proteomes" id="UP000547614">
    <property type="component" value="Unassembled WGS sequence"/>
</dbReference>
<dbReference type="EMBL" id="JACHXP010000008">
    <property type="protein sequence ID" value="MBB3190718.1"/>
    <property type="molecule type" value="Genomic_DNA"/>
</dbReference>
<dbReference type="AlphaFoldDB" id="A0A839V9I9"/>
<keyword evidence="2" id="KW-0456">Lyase</keyword>
<feature type="domain" description="VOC" evidence="1">
    <location>
        <begin position="1"/>
        <end position="124"/>
    </location>
</feature>
<reference evidence="2 3" key="1">
    <citation type="submission" date="2020-08" db="EMBL/GenBank/DDBJ databases">
        <title>Genomic Encyclopedia of Type Strains, Phase III (KMG-III): the genomes of soil and plant-associated and newly described type strains.</title>
        <authorList>
            <person name="Whitman W."/>
        </authorList>
    </citation>
    <scope>NUCLEOTIDE SEQUENCE [LARGE SCALE GENOMIC DNA]</scope>
    <source>
        <strain evidence="2 3">CECT 7282</strain>
    </source>
</reference>
<dbReference type="GO" id="GO:0016829">
    <property type="term" value="F:lyase activity"/>
    <property type="evidence" value="ECO:0007669"/>
    <property type="project" value="UniProtKB-KW"/>
</dbReference>
<dbReference type="InterPro" id="IPR037523">
    <property type="entry name" value="VOC_core"/>
</dbReference>
<proteinExistence type="predicted"/>
<comment type="caution">
    <text evidence="2">The sequence shown here is derived from an EMBL/GenBank/DDBJ whole genome shotgun (WGS) entry which is preliminary data.</text>
</comment>
<name>A0A839V9I9_9GAMM</name>
<evidence type="ECO:0000313" key="3">
    <source>
        <dbReference type="Proteomes" id="UP000547614"/>
    </source>
</evidence>